<dbReference type="InterPro" id="IPR020667">
    <property type="entry name" value="DNA_mismatch_repair_MutL"/>
</dbReference>
<keyword evidence="2 4" id="KW-0227">DNA damage</keyword>
<dbReference type="FunFam" id="3.30.565.10:FF:000003">
    <property type="entry name" value="DNA mismatch repair endonuclease MutL"/>
    <property type="match status" value="1"/>
</dbReference>
<sequence>MRGIFVLEEQTISKIAAGEVVDRPASVVKELIENSIDAGCRRVVVEVGKGGRDYIRVTDDGCGISEEDVEAAFEKHATSKITRIEDLAALQTLGFRGEALPSIAAVSRIELSTRHESEGFGTYLRVEGGGEIKERRRITRAVGTTIEVKSLFYNLPARIGTIKSESTELRHIMDVCINYVVIYPEIKFELFHDEREKPIMSTLGNGEMLDAIVNAYGSSIARELIELKEPDSPGASSPIIGIQIGGYISKPALVYGTKRHLHTYVNRRFVRSELMNKAIRRGYGTLLAKYTQPFVVVSLYIEPGEINVNIHPKKHEISFYHPTEVFHAIVESVSATLRHADLIPEVVDVEKEKTREATAGAERAKLFGVPDVGRWEAIEALQSSFQTDGTPEISESRAEGGSDSDRGSLDIRPAPLYQILDSYIIAQTEADDMIMVDQHAAAERINFERLIGKYGHRIDKQALLRPYVPELSPHQLFLLRENEDTLRDMGFDIEQFGEGSYIIRAIPVVFYRLIGEEEIMGVMEDLVEESGKREDRLRILFATAACRASVKAGEKLSYESMRQIMEGLKNTKIPYTCPHGRPTMIRMSKKEIEKRFKRR</sequence>
<dbReference type="InterPro" id="IPR002099">
    <property type="entry name" value="MutL/Mlh/PMS"/>
</dbReference>
<keyword evidence="3 4" id="KW-0234">DNA repair</keyword>
<dbReference type="InterPro" id="IPR037198">
    <property type="entry name" value="MutL_C_sf"/>
</dbReference>
<dbReference type="InterPro" id="IPR042121">
    <property type="entry name" value="MutL_C_regsub"/>
</dbReference>
<dbReference type="Gene3D" id="3.30.230.10">
    <property type="match status" value="1"/>
</dbReference>
<feature type="region of interest" description="Disordered" evidence="5">
    <location>
        <begin position="385"/>
        <end position="408"/>
    </location>
</feature>
<feature type="compositionally biased region" description="Basic and acidic residues" evidence="5">
    <location>
        <begin position="394"/>
        <end position="408"/>
    </location>
</feature>
<dbReference type="GO" id="GO:0032300">
    <property type="term" value="C:mismatch repair complex"/>
    <property type="evidence" value="ECO:0007669"/>
    <property type="project" value="InterPro"/>
</dbReference>
<dbReference type="PANTHER" id="PTHR10073:SF12">
    <property type="entry name" value="DNA MISMATCH REPAIR PROTEIN MLH1"/>
    <property type="match status" value="1"/>
</dbReference>
<evidence type="ECO:0000256" key="3">
    <source>
        <dbReference type="ARBA" id="ARBA00023204"/>
    </source>
</evidence>
<dbReference type="HAMAP" id="MF_00149">
    <property type="entry name" value="DNA_mis_repair"/>
    <property type="match status" value="1"/>
</dbReference>
<evidence type="ECO:0000256" key="2">
    <source>
        <dbReference type="ARBA" id="ARBA00022763"/>
    </source>
</evidence>
<dbReference type="InterPro" id="IPR020568">
    <property type="entry name" value="Ribosomal_Su5_D2-typ_SF"/>
</dbReference>
<evidence type="ECO:0000256" key="1">
    <source>
        <dbReference type="ARBA" id="ARBA00006082"/>
    </source>
</evidence>
<dbReference type="Pfam" id="PF01119">
    <property type="entry name" value="DNA_mis_repair"/>
    <property type="match status" value="1"/>
</dbReference>
<dbReference type="SMART" id="SM01340">
    <property type="entry name" value="DNA_mis_repair"/>
    <property type="match status" value="1"/>
</dbReference>
<dbReference type="GO" id="GO:0016887">
    <property type="term" value="F:ATP hydrolysis activity"/>
    <property type="evidence" value="ECO:0007669"/>
    <property type="project" value="InterPro"/>
</dbReference>
<dbReference type="SUPFAM" id="SSF55874">
    <property type="entry name" value="ATPase domain of HSP90 chaperone/DNA topoisomerase II/histidine kinase"/>
    <property type="match status" value="1"/>
</dbReference>
<dbReference type="Gene3D" id="3.30.1370.100">
    <property type="entry name" value="MutL, C-terminal domain, regulatory subdomain"/>
    <property type="match status" value="1"/>
</dbReference>
<comment type="function">
    <text evidence="4">This protein is involved in the repair of mismatches in DNA. It is required for dam-dependent methyl-directed DNA mismatch repair. May act as a 'molecular matchmaker', a protein that promotes the formation of a stable complex between two or more DNA-binding proteins in an ATP-dependent manner without itself being part of a final effector complex.</text>
</comment>
<evidence type="ECO:0000259" key="7">
    <source>
        <dbReference type="SMART" id="SM01340"/>
    </source>
</evidence>
<organism evidence="8">
    <name type="scientific">Candidatus Methanophagaceae archaeon ANME-1 ERB6</name>
    <dbReference type="NCBI Taxonomy" id="2759912"/>
    <lineage>
        <taxon>Archaea</taxon>
        <taxon>Methanobacteriati</taxon>
        <taxon>Methanobacteriota</taxon>
        <taxon>Stenosarchaea group</taxon>
        <taxon>Methanomicrobia</taxon>
        <taxon>Candidatus Methanophagales</taxon>
        <taxon>Candidatus Methanophagaceae</taxon>
    </lineage>
</organism>
<evidence type="ECO:0000256" key="5">
    <source>
        <dbReference type="SAM" id="MobiDB-lite"/>
    </source>
</evidence>
<dbReference type="EMBL" id="MT631522">
    <property type="protein sequence ID" value="QNO52818.1"/>
    <property type="molecule type" value="Genomic_DNA"/>
</dbReference>
<dbReference type="PROSITE" id="PS00058">
    <property type="entry name" value="DNA_MISMATCH_REPAIR_1"/>
    <property type="match status" value="1"/>
</dbReference>
<dbReference type="InterPro" id="IPR042120">
    <property type="entry name" value="MutL_C_dimsub"/>
</dbReference>
<evidence type="ECO:0000259" key="6">
    <source>
        <dbReference type="SMART" id="SM00853"/>
    </source>
</evidence>
<dbReference type="GO" id="GO:0006298">
    <property type="term" value="P:mismatch repair"/>
    <property type="evidence" value="ECO:0007669"/>
    <property type="project" value="UniProtKB-UniRule"/>
</dbReference>
<dbReference type="GO" id="GO:0005524">
    <property type="term" value="F:ATP binding"/>
    <property type="evidence" value="ECO:0007669"/>
    <property type="project" value="InterPro"/>
</dbReference>
<dbReference type="CDD" id="cd00782">
    <property type="entry name" value="MutL_Trans"/>
    <property type="match status" value="1"/>
</dbReference>
<evidence type="ECO:0000313" key="8">
    <source>
        <dbReference type="EMBL" id="QNO52818.1"/>
    </source>
</evidence>
<dbReference type="Pfam" id="PF08676">
    <property type="entry name" value="MutL_C"/>
    <property type="match status" value="1"/>
</dbReference>
<gene>
    <name evidence="4 8" type="primary">mutL</name>
    <name evidence="8" type="ORF">KPNLKIIH_00010</name>
</gene>
<dbReference type="Gene3D" id="3.30.1540.20">
    <property type="entry name" value="MutL, C-terminal domain, dimerisation subdomain"/>
    <property type="match status" value="1"/>
</dbReference>
<dbReference type="InterPro" id="IPR014721">
    <property type="entry name" value="Ribsml_uS5_D2-typ_fold_subgr"/>
</dbReference>
<dbReference type="GO" id="GO:0030983">
    <property type="term" value="F:mismatched DNA binding"/>
    <property type="evidence" value="ECO:0007669"/>
    <property type="project" value="InterPro"/>
</dbReference>
<evidence type="ECO:0000256" key="4">
    <source>
        <dbReference type="HAMAP-Rule" id="MF_00149"/>
    </source>
</evidence>
<dbReference type="SUPFAM" id="SSF54211">
    <property type="entry name" value="Ribosomal protein S5 domain 2-like"/>
    <property type="match status" value="1"/>
</dbReference>
<dbReference type="NCBIfam" id="TIGR00585">
    <property type="entry name" value="mutl"/>
    <property type="match status" value="1"/>
</dbReference>
<dbReference type="AlphaFoldDB" id="A0A7G9YXT4"/>
<dbReference type="CDD" id="cd16926">
    <property type="entry name" value="HATPase_MutL-MLH-PMS-like"/>
    <property type="match status" value="1"/>
</dbReference>
<dbReference type="SUPFAM" id="SSF118116">
    <property type="entry name" value="DNA mismatch repair protein MutL"/>
    <property type="match status" value="1"/>
</dbReference>
<dbReference type="InterPro" id="IPR014762">
    <property type="entry name" value="DNA_mismatch_repair_CS"/>
</dbReference>
<feature type="domain" description="MutL C-terminal dimerisation" evidence="6">
    <location>
        <begin position="415"/>
        <end position="556"/>
    </location>
</feature>
<dbReference type="InterPro" id="IPR038973">
    <property type="entry name" value="MutL/Mlh/Pms-like"/>
</dbReference>
<dbReference type="SMART" id="SM00853">
    <property type="entry name" value="MutL_C"/>
    <property type="match status" value="1"/>
</dbReference>
<dbReference type="PANTHER" id="PTHR10073">
    <property type="entry name" value="DNA MISMATCH REPAIR PROTEIN MLH, PMS, MUTL"/>
    <property type="match status" value="1"/>
</dbReference>
<comment type="similarity">
    <text evidence="1 4">Belongs to the DNA mismatch repair MutL/HexB family.</text>
</comment>
<dbReference type="Gene3D" id="3.30.565.10">
    <property type="entry name" value="Histidine kinase-like ATPase, C-terminal domain"/>
    <property type="match status" value="1"/>
</dbReference>
<name>A0A7G9YXT4_9EURY</name>
<dbReference type="InterPro" id="IPR036890">
    <property type="entry name" value="HATPase_C_sf"/>
</dbReference>
<dbReference type="Pfam" id="PF13589">
    <property type="entry name" value="HATPase_c_3"/>
    <property type="match status" value="1"/>
</dbReference>
<dbReference type="GO" id="GO:0140664">
    <property type="term" value="F:ATP-dependent DNA damage sensor activity"/>
    <property type="evidence" value="ECO:0007669"/>
    <property type="project" value="InterPro"/>
</dbReference>
<dbReference type="InterPro" id="IPR014790">
    <property type="entry name" value="MutL_C"/>
</dbReference>
<protein>
    <recommendedName>
        <fullName evidence="4">DNA mismatch repair protein MutL</fullName>
    </recommendedName>
</protein>
<feature type="domain" description="DNA mismatch repair protein S5" evidence="7">
    <location>
        <begin position="212"/>
        <end position="338"/>
    </location>
</feature>
<proteinExistence type="inferred from homology"/>
<reference evidence="8" key="1">
    <citation type="submission" date="2020-06" db="EMBL/GenBank/DDBJ databases">
        <title>Unique genomic features of the anaerobic methanotrophic archaea.</title>
        <authorList>
            <person name="Chadwick G.L."/>
            <person name="Skennerton C.T."/>
            <person name="Laso-Perez R."/>
            <person name="Leu A.O."/>
            <person name="Speth D.R."/>
            <person name="Yu H."/>
            <person name="Morgan-Lang C."/>
            <person name="Hatzenpichler R."/>
            <person name="Goudeau D."/>
            <person name="Malmstrom R."/>
            <person name="Brazelton W.J."/>
            <person name="Woyke T."/>
            <person name="Hallam S.J."/>
            <person name="Tyson G.W."/>
            <person name="Wegener G."/>
            <person name="Boetius A."/>
            <person name="Orphan V."/>
        </authorList>
    </citation>
    <scope>NUCLEOTIDE SEQUENCE</scope>
</reference>
<dbReference type="InterPro" id="IPR013507">
    <property type="entry name" value="DNA_mismatch_S5_2-like"/>
</dbReference>
<accession>A0A7G9YXT4</accession>